<dbReference type="InterPro" id="IPR045263">
    <property type="entry name" value="GLUT"/>
</dbReference>
<dbReference type="STRING" id="147828.A0A4S2L556"/>
<keyword evidence="7" id="KW-0732">Signal</keyword>
<evidence type="ECO:0008006" key="10">
    <source>
        <dbReference type="Google" id="ProtNLM"/>
    </source>
</evidence>
<dbReference type="GO" id="GO:0016020">
    <property type="term" value="C:membrane"/>
    <property type="evidence" value="ECO:0007669"/>
    <property type="project" value="UniProtKB-SubCell"/>
</dbReference>
<evidence type="ECO:0000313" key="9">
    <source>
        <dbReference type="Proteomes" id="UP000308267"/>
    </source>
</evidence>
<dbReference type="GO" id="GO:0015149">
    <property type="term" value="F:hexose transmembrane transporter activity"/>
    <property type="evidence" value="ECO:0007669"/>
    <property type="project" value="TreeGrafter"/>
</dbReference>
<dbReference type="PANTHER" id="PTHR23503:SF8">
    <property type="entry name" value="FACILITATED GLUCOSE TRANSPORTER PROTEIN 1"/>
    <property type="match status" value="1"/>
</dbReference>
<dbReference type="EMBL" id="SJOL01009396">
    <property type="protein sequence ID" value="TGZ57841.1"/>
    <property type="molecule type" value="Genomic_DNA"/>
</dbReference>
<feature type="signal peptide" evidence="7">
    <location>
        <begin position="1"/>
        <end position="18"/>
    </location>
</feature>
<protein>
    <recommendedName>
        <fullName evidence="10">Major facilitator superfamily (MFS) profile domain-containing protein</fullName>
    </recommendedName>
</protein>
<evidence type="ECO:0000256" key="4">
    <source>
        <dbReference type="ARBA" id="ARBA00022989"/>
    </source>
</evidence>
<feature type="transmembrane region" description="Helical" evidence="6">
    <location>
        <begin position="175"/>
        <end position="198"/>
    </location>
</feature>
<name>A0A4S2L556_OPIFE</name>
<dbReference type="SUPFAM" id="SSF103473">
    <property type="entry name" value="MFS general substrate transporter"/>
    <property type="match status" value="1"/>
</dbReference>
<evidence type="ECO:0000256" key="7">
    <source>
        <dbReference type="SAM" id="SignalP"/>
    </source>
</evidence>
<keyword evidence="5 6" id="KW-0472">Membrane</keyword>
<keyword evidence="2" id="KW-0813">Transport</keyword>
<dbReference type="Pfam" id="PF00083">
    <property type="entry name" value="Sugar_tr"/>
    <property type="match status" value="1"/>
</dbReference>
<feature type="transmembrane region" description="Helical" evidence="6">
    <location>
        <begin position="205"/>
        <end position="227"/>
    </location>
</feature>
<dbReference type="InterPro" id="IPR005828">
    <property type="entry name" value="MFS_sugar_transport-like"/>
</dbReference>
<evidence type="ECO:0000256" key="3">
    <source>
        <dbReference type="ARBA" id="ARBA00022692"/>
    </source>
</evidence>
<accession>A0A4S2L556</accession>
<dbReference type="InterPro" id="IPR036259">
    <property type="entry name" value="MFS_trans_sf"/>
</dbReference>
<dbReference type="AlphaFoldDB" id="A0A4S2L556"/>
<keyword evidence="3 6" id="KW-0812">Transmembrane</keyword>
<feature type="chain" id="PRO_5020950518" description="Major facilitator superfamily (MFS) profile domain-containing protein" evidence="7">
    <location>
        <begin position="19"/>
        <end position="244"/>
    </location>
</feature>
<feature type="transmembrane region" description="Helical" evidence="6">
    <location>
        <begin position="138"/>
        <end position="163"/>
    </location>
</feature>
<evidence type="ECO:0000256" key="2">
    <source>
        <dbReference type="ARBA" id="ARBA00022448"/>
    </source>
</evidence>
<keyword evidence="4 6" id="KW-1133">Transmembrane helix</keyword>
<keyword evidence="9" id="KW-1185">Reference proteome</keyword>
<dbReference type="OrthoDB" id="4540492at2759"/>
<feature type="transmembrane region" description="Helical" evidence="6">
    <location>
        <begin position="54"/>
        <end position="75"/>
    </location>
</feature>
<dbReference type="PANTHER" id="PTHR23503">
    <property type="entry name" value="SOLUTE CARRIER FAMILY 2"/>
    <property type="match status" value="1"/>
</dbReference>
<evidence type="ECO:0000256" key="6">
    <source>
        <dbReference type="SAM" id="Phobius"/>
    </source>
</evidence>
<comment type="caution">
    <text evidence="8">The sequence shown here is derived from an EMBL/GenBank/DDBJ whole genome shotgun (WGS) entry which is preliminary data.</text>
</comment>
<gene>
    <name evidence="8" type="ORF">CRM22_009814</name>
</gene>
<dbReference type="Proteomes" id="UP000308267">
    <property type="component" value="Unassembled WGS sequence"/>
</dbReference>
<evidence type="ECO:0000256" key="1">
    <source>
        <dbReference type="ARBA" id="ARBA00004370"/>
    </source>
</evidence>
<organism evidence="8 9">
    <name type="scientific">Opisthorchis felineus</name>
    <dbReference type="NCBI Taxonomy" id="147828"/>
    <lineage>
        <taxon>Eukaryota</taxon>
        <taxon>Metazoa</taxon>
        <taxon>Spiralia</taxon>
        <taxon>Lophotrochozoa</taxon>
        <taxon>Platyhelminthes</taxon>
        <taxon>Trematoda</taxon>
        <taxon>Digenea</taxon>
        <taxon>Opisthorchiida</taxon>
        <taxon>Opisthorchiata</taxon>
        <taxon>Opisthorchiidae</taxon>
        <taxon>Opisthorchis</taxon>
    </lineage>
</organism>
<proteinExistence type="predicted"/>
<comment type="subcellular location">
    <subcellularLocation>
        <location evidence="1">Membrane</location>
    </subcellularLocation>
</comment>
<reference evidence="8 9" key="1">
    <citation type="journal article" date="2019" name="BMC Genomics">
        <title>New insights from Opisthorchis felineus genome: update on genomics of the epidemiologically important liver flukes.</title>
        <authorList>
            <person name="Ershov N.I."/>
            <person name="Mordvinov V.A."/>
            <person name="Prokhortchouk E.B."/>
            <person name="Pakharukova M.Y."/>
            <person name="Gunbin K.V."/>
            <person name="Ustyantsev K."/>
            <person name="Genaev M.A."/>
            <person name="Blinov A.G."/>
            <person name="Mazur A."/>
            <person name="Boulygina E."/>
            <person name="Tsygankova S."/>
            <person name="Khrameeva E."/>
            <person name="Chekanov N."/>
            <person name="Fan G."/>
            <person name="Xiao A."/>
            <person name="Zhang H."/>
            <person name="Xu X."/>
            <person name="Yang H."/>
            <person name="Solovyev V."/>
            <person name="Lee S.M."/>
            <person name="Liu X."/>
            <person name="Afonnikov D.A."/>
            <person name="Skryabin K.G."/>
        </authorList>
    </citation>
    <scope>NUCLEOTIDE SEQUENCE [LARGE SCALE GENOMIC DNA]</scope>
    <source>
        <strain evidence="8">AK-0245</strain>
        <tissue evidence="8">Whole organism</tissue>
    </source>
</reference>
<dbReference type="Gene3D" id="1.20.1250.20">
    <property type="entry name" value="MFS general substrate transporter like domains"/>
    <property type="match status" value="1"/>
</dbReference>
<evidence type="ECO:0000256" key="5">
    <source>
        <dbReference type="ARBA" id="ARBA00023136"/>
    </source>
</evidence>
<evidence type="ECO:0000313" key="8">
    <source>
        <dbReference type="EMBL" id="TGZ57841.1"/>
    </source>
</evidence>
<sequence length="244" mass="26285">MPPVRLTAVLVGIALATSFQYGYHPAVINQPLHFIADFIGKILGLPSIMNTDVLWPYFLGINVVPCVIGAICLFFRPESPRYLYLAKKDIASAASVLKSLRSGSKDIHQELDEFAKELGVTSGKAGLLDILRVPHLRLALLIALAAHCGQQLSGMNGLLFYSVELFKSNGLSAAAANYATTGVGCVLLGVTIISVFVIDRVGRGVLLIRGLCVVLTCLLIFTLFMVFKEAAHMPWLVNVAMASI</sequence>